<accession>A0A9W6Z5E9</accession>
<dbReference type="Proteomes" id="UP001165063">
    <property type="component" value="Unassembled WGS sequence"/>
</dbReference>
<proteinExistence type="predicted"/>
<dbReference type="EMBL" id="BSXU01006418">
    <property type="protein sequence ID" value="GMG55869.1"/>
    <property type="molecule type" value="Genomic_DNA"/>
</dbReference>
<sequence>MTAPIQIPGFTDNDKRYIPTSVRERNILAIRDKYMKCQGSVWHPEFHAAEREQEVYSRCTSDDEYRLMIISIMEKIELGKA</sequence>
<dbReference type="EMBL" id="BSXU01009775">
    <property type="protein sequence ID" value="GME69734.1"/>
    <property type="molecule type" value="Genomic_DNA"/>
</dbReference>
<evidence type="ECO:0000313" key="4">
    <source>
        <dbReference type="Proteomes" id="UP001165063"/>
    </source>
</evidence>
<evidence type="ECO:0000313" key="2">
    <source>
        <dbReference type="EMBL" id="GMG55650.1"/>
    </source>
</evidence>
<dbReference type="EMBL" id="BSXU01005994">
    <property type="protein sequence ID" value="GMG55650.1"/>
    <property type="molecule type" value="Genomic_DNA"/>
</dbReference>
<name>A0A9W6Z5E9_AMBMO</name>
<reference evidence="2" key="1">
    <citation type="submission" date="2023-04" db="EMBL/GenBank/DDBJ databases">
        <title>Ambrosiozyma monospora NBRC 1965.</title>
        <authorList>
            <person name="Ichikawa N."/>
            <person name="Sato H."/>
            <person name="Tonouchi N."/>
        </authorList>
    </citation>
    <scope>NUCLEOTIDE SEQUENCE</scope>
    <source>
        <strain evidence="2">NBRC 1965</strain>
    </source>
</reference>
<dbReference type="AlphaFoldDB" id="A0A9W6Z5E9"/>
<evidence type="ECO:0000313" key="1">
    <source>
        <dbReference type="EMBL" id="GME69734.1"/>
    </source>
</evidence>
<keyword evidence="4" id="KW-1185">Reference proteome</keyword>
<gene>
    <name evidence="2" type="ORF">Amon01_000772300</name>
    <name evidence="3" type="ORF">Amon01_000793800</name>
    <name evidence="1" type="ORF">Amon01_000909400</name>
</gene>
<evidence type="ECO:0000313" key="3">
    <source>
        <dbReference type="EMBL" id="GMG55869.1"/>
    </source>
</evidence>
<protein>
    <submittedName>
        <fullName evidence="2">Unnamed protein product</fullName>
    </submittedName>
</protein>
<comment type="caution">
    <text evidence="2">The sequence shown here is derived from an EMBL/GenBank/DDBJ whole genome shotgun (WGS) entry which is preliminary data.</text>
</comment>
<organism evidence="2 4">
    <name type="scientific">Ambrosiozyma monospora</name>
    <name type="common">Yeast</name>
    <name type="synonym">Endomycopsis monosporus</name>
    <dbReference type="NCBI Taxonomy" id="43982"/>
    <lineage>
        <taxon>Eukaryota</taxon>
        <taxon>Fungi</taxon>
        <taxon>Dikarya</taxon>
        <taxon>Ascomycota</taxon>
        <taxon>Saccharomycotina</taxon>
        <taxon>Pichiomycetes</taxon>
        <taxon>Pichiales</taxon>
        <taxon>Pichiaceae</taxon>
        <taxon>Ambrosiozyma</taxon>
    </lineage>
</organism>